<evidence type="ECO:0000256" key="2">
    <source>
        <dbReference type="ARBA" id="ARBA00022729"/>
    </source>
</evidence>
<evidence type="ECO:0000256" key="1">
    <source>
        <dbReference type="ARBA" id="ARBA00010062"/>
    </source>
</evidence>
<dbReference type="CDD" id="cd06342">
    <property type="entry name" value="PBP1_ABC_LIVBP-like"/>
    <property type="match status" value="1"/>
</dbReference>
<reference evidence="4" key="1">
    <citation type="submission" date="2010-05" db="EMBL/GenBank/DDBJ databases">
        <title>The draft genome of Desulfonatronospira thiodismutans ASO3-1.</title>
        <authorList>
            <consortium name="US DOE Joint Genome Institute (JGI-PGF)"/>
            <person name="Lucas S."/>
            <person name="Copeland A."/>
            <person name="Lapidus A."/>
            <person name="Cheng J.-F."/>
            <person name="Bruce D."/>
            <person name="Goodwin L."/>
            <person name="Pitluck S."/>
            <person name="Chertkov O."/>
            <person name="Brettin T."/>
            <person name="Detter J.C."/>
            <person name="Han C."/>
            <person name="Land M.L."/>
            <person name="Hauser L."/>
            <person name="Kyrpides N."/>
            <person name="Mikhailova N."/>
            <person name="Muyzer G."/>
            <person name="Woyke T."/>
        </authorList>
    </citation>
    <scope>NUCLEOTIDE SEQUENCE [LARGE SCALE GENOMIC DNA]</scope>
    <source>
        <strain evidence="4">ASO3-1</strain>
    </source>
</reference>
<comment type="similarity">
    <text evidence="1">Belongs to the leucine-binding protein family.</text>
</comment>
<dbReference type="SUPFAM" id="SSF53822">
    <property type="entry name" value="Periplasmic binding protein-like I"/>
    <property type="match status" value="1"/>
</dbReference>
<gene>
    <name evidence="4" type="ORF">Dthio_PD3264</name>
</gene>
<name>D6SMB7_9BACT</name>
<evidence type="ECO:0000313" key="4">
    <source>
        <dbReference type="EMBL" id="EFI35828.1"/>
    </source>
</evidence>
<dbReference type="Gene3D" id="3.40.50.2300">
    <property type="match status" value="2"/>
</dbReference>
<accession>D6SMB7</accession>
<dbReference type="AlphaFoldDB" id="D6SMB7"/>
<comment type="caution">
    <text evidence="4">The sequence shown here is derived from an EMBL/GenBank/DDBJ whole genome shotgun (WGS) entry which is preliminary data.</text>
</comment>
<dbReference type="Pfam" id="PF13458">
    <property type="entry name" value="Peripla_BP_6"/>
    <property type="match status" value="1"/>
</dbReference>
<dbReference type="eggNOG" id="COG0683">
    <property type="taxonomic scope" value="Bacteria"/>
</dbReference>
<dbReference type="OrthoDB" id="9772589at2"/>
<sequence>MKVQVKVLVLSLVMTMFLGLGSAWAEIRIGLMAPLTGSWASEGRDMRDIVQLLADEVNAAGGINGQEVHLRVEDDGGDPRTAVSAANRLATRDVTAVIGTYGSSITEATQNIYNDFGVIQVANGATSVRLTQQGLNYFFRTCPRDDEQGRVAAETIDEMGYNSVAILHDSTSYARGLADEARALLEQDNKEIVFFDALTPGERDYSTILSRLRNAEPEIVFFTGYYPEAGMLLRQKNEMNWNVPMLGGDATNNPDLVSIAGTASAKDFYFLSPPVPQDLETPQATEFLSSFNEIHDSNPGSIWAVLAGEAFLVLTDALEATGSTDRDVLADYMRDELEIDGLTGTISFDEYGDRYGELYRLYQVDDEGNFVMQN</sequence>
<feature type="domain" description="Leucine-binding protein" evidence="3">
    <location>
        <begin position="26"/>
        <end position="368"/>
    </location>
</feature>
<dbReference type="InterPro" id="IPR028081">
    <property type="entry name" value="Leu-bd"/>
</dbReference>
<evidence type="ECO:0000313" key="5">
    <source>
        <dbReference type="Proteomes" id="UP000005496"/>
    </source>
</evidence>
<dbReference type="EMBL" id="ACJN02000001">
    <property type="protein sequence ID" value="EFI35828.1"/>
    <property type="molecule type" value="Genomic_DNA"/>
</dbReference>
<dbReference type="Proteomes" id="UP000005496">
    <property type="component" value="Unassembled WGS sequence"/>
</dbReference>
<dbReference type="PANTHER" id="PTHR47151:SF2">
    <property type="entry name" value="AMINO ACID BINDING PROTEIN"/>
    <property type="match status" value="1"/>
</dbReference>
<protein>
    <submittedName>
        <fullName evidence="4">Extracellular ligand-binding receptor</fullName>
    </submittedName>
</protein>
<dbReference type="RefSeq" id="WP_008868957.1">
    <property type="nucleotide sequence ID" value="NZ_ACJN02000001.1"/>
</dbReference>
<evidence type="ECO:0000259" key="3">
    <source>
        <dbReference type="Pfam" id="PF13458"/>
    </source>
</evidence>
<keyword evidence="2" id="KW-0732">Signal</keyword>
<keyword evidence="5" id="KW-1185">Reference proteome</keyword>
<keyword evidence="4" id="KW-0675">Receptor</keyword>
<organism evidence="4 5">
    <name type="scientific">Desulfonatronospira thiodismutans ASO3-1</name>
    <dbReference type="NCBI Taxonomy" id="555779"/>
    <lineage>
        <taxon>Bacteria</taxon>
        <taxon>Pseudomonadati</taxon>
        <taxon>Thermodesulfobacteriota</taxon>
        <taxon>Desulfovibrionia</taxon>
        <taxon>Desulfovibrionales</taxon>
        <taxon>Desulfonatronovibrionaceae</taxon>
        <taxon>Desulfonatronospira</taxon>
    </lineage>
</organism>
<dbReference type="PANTHER" id="PTHR47151">
    <property type="entry name" value="LEU/ILE/VAL-BINDING ABC TRANSPORTER SUBUNIT"/>
    <property type="match status" value="1"/>
</dbReference>
<dbReference type="InterPro" id="IPR028082">
    <property type="entry name" value="Peripla_BP_I"/>
</dbReference>
<proteinExistence type="inferred from homology"/>